<protein>
    <submittedName>
        <fullName evidence="1">Uncharacterized protein</fullName>
    </submittedName>
</protein>
<accession>A0A0F9CK00</accession>
<proteinExistence type="predicted"/>
<evidence type="ECO:0000313" key="1">
    <source>
        <dbReference type="EMBL" id="KKK96956.1"/>
    </source>
</evidence>
<dbReference type="EMBL" id="LAZR01046258">
    <property type="protein sequence ID" value="KKK96956.1"/>
    <property type="molecule type" value="Genomic_DNA"/>
</dbReference>
<sequence length="154" mass="18129">MIRGILIRLNQRRKRKMPKTAKKEAWEWCSKYIRLRDAIEYQSQYPETPFGYVKCCTCPKIVIYNKNADAGHYISKGSRGMSGVYFDERNIHVQCKICNGFHQGRQSVYKEFMLEKYGQDVIDQLEFLDQNQSYKGKIIGIGLMYKQMYEGLKG</sequence>
<name>A0A0F9CK00_9ZZZZ</name>
<gene>
    <name evidence="1" type="ORF">LCGC14_2657590</name>
</gene>
<dbReference type="InterPro" id="IPR008713">
    <property type="entry name" value="Phage_lambda_NinG"/>
</dbReference>
<organism evidence="1">
    <name type="scientific">marine sediment metagenome</name>
    <dbReference type="NCBI Taxonomy" id="412755"/>
    <lineage>
        <taxon>unclassified sequences</taxon>
        <taxon>metagenomes</taxon>
        <taxon>ecological metagenomes</taxon>
    </lineage>
</organism>
<dbReference type="Pfam" id="PF05766">
    <property type="entry name" value="NinG"/>
    <property type="match status" value="1"/>
</dbReference>
<reference evidence="1" key="1">
    <citation type="journal article" date="2015" name="Nature">
        <title>Complex archaea that bridge the gap between prokaryotes and eukaryotes.</title>
        <authorList>
            <person name="Spang A."/>
            <person name="Saw J.H."/>
            <person name="Jorgensen S.L."/>
            <person name="Zaremba-Niedzwiedzka K."/>
            <person name="Martijn J."/>
            <person name="Lind A.E."/>
            <person name="van Eijk R."/>
            <person name="Schleper C."/>
            <person name="Guy L."/>
            <person name="Ettema T.J."/>
        </authorList>
    </citation>
    <scope>NUCLEOTIDE SEQUENCE</scope>
</reference>
<dbReference type="AlphaFoldDB" id="A0A0F9CK00"/>
<comment type="caution">
    <text evidence="1">The sequence shown here is derived from an EMBL/GenBank/DDBJ whole genome shotgun (WGS) entry which is preliminary data.</text>
</comment>